<comment type="caution">
    <text evidence="2">The sequence shown here is derived from an EMBL/GenBank/DDBJ whole genome shotgun (WGS) entry which is preliminary data.</text>
</comment>
<dbReference type="SUPFAM" id="SSF51695">
    <property type="entry name" value="PLC-like phosphodiesterases"/>
    <property type="match status" value="1"/>
</dbReference>
<accession>A0ABU5N585</accession>
<dbReference type="Proteomes" id="UP001291912">
    <property type="component" value="Unassembled WGS sequence"/>
</dbReference>
<dbReference type="EMBL" id="JAWJYN010000001">
    <property type="protein sequence ID" value="MDZ8161234.1"/>
    <property type="molecule type" value="Genomic_DNA"/>
</dbReference>
<dbReference type="RefSeq" id="WP_194423875.1">
    <property type="nucleotide sequence ID" value="NZ_BAAAPT010000001.1"/>
</dbReference>
<evidence type="ECO:0000313" key="3">
    <source>
        <dbReference type="Proteomes" id="UP001291912"/>
    </source>
</evidence>
<dbReference type="PANTHER" id="PTHR46211">
    <property type="entry name" value="GLYCEROPHOSPHORYL DIESTER PHOSPHODIESTERASE"/>
    <property type="match status" value="1"/>
</dbReference>
<feature type="domain" description="GP-PDE" evidence="1">
    <location>
        <begin position="3"/>
        <end position="241"/>
    </location>
</feature>
<gene>
    <name evidence="2" type="ORF">R2Q92_05245</name>
</gene>
<evidence type="ECO:0000259" key="1">
    <source>
        <dbReference type="PROSITE" id="PS51704"/>
    </source>
</evidence>
<organism evidence="2 3">
    <name type="scientific">Microbacterium aquimaris</name>
    <dbReference type="NCBI Taxonomy" id="459816"/>
    <lineage>
        <taxon>Bacteria</taxon>
        <taxon>Bacillati</taxon>
        <taxon>Actinomycetota</taxon>
        <taxon>Actinomycetes</taxon>
        <taxon>Micrococcales</taxon>
        <taxon>Microbacteriaceae</taxon>
        <taxon>Microbacterium</taxon>
    </lineage>
</organism>
<reference evidence="2 3" key="1">
    <citation type="submission" date="2023-10" db="EMBL/GenBank/DDBJ databases">
        <title>Microbacterium xanthum sp. nov., isolated from seaweed.</title>
        <authorList>
            <person name="Lee S.D."/>
        </authorList>
    </citation>
    <scope>NUCLEOTIDE SEQUENCE [LARGE SCALE GENOMIC DNA]</scope>
    <source>
        <strain evidence="2 3">KCTC 19124</strain>
    </source>
</reference>
<sequence length="242" mass="26169">MIRGLMAHRGASKAAPENTRAAFELAVAQGARTIELDVHLTADERLVVIHDATIDRTSDGTGAVSEMTLADLRRFRFDRTHPGAFAAEAVGILEFAEAVAFMVEHDLDLNVETKSFGADAARVNDLVAASIRDAGWMPRTLVSSINHGAVAAFAADHPDAFTAIAFVERFVDVVDYARRCGARVLHPHHRLVDEAFVVRAHAAGLRVNAWTVDDEHEAARILALGVDGLMTNRPDMPVEATS</sequence>
<name>A0ABU5N585_9MICO</name>
<dbReference type="InterPro" id="IPR030395">
    <property type="entry name" value="GP_PDE_dom"/>
</dbReference>
<proteinExistence type="predicted"/>
<protein>
    <submittedName>
        <fullName evidence="2">Glycerophosphodiester phosphodiesterase family protein</fullName>
    </submittedName>
</protein>
<dbReference type="PROSITE" id="PS51704">
    <property type="entry name" value="GP_PDE"/>
    <property type="match status" value="1"/>
</dbReference>
<dbReference type="InterPro" id="IPR017946">
    <property type="entry name" value="PLC-like_Pdiesterase_TIM-brl"/>
</dbReference>
<dbReference type="Pfam" id="PF03009">
    <property type="entry name" value="GDPD"/>
    <property type="match status" value="1"/>
</dbReference>
<evidence type="ECO:0000313" key="2">
    <source>
        <dbReference type="EMBL" id="MDZ8161234.1"/>
    </source>
</evidence>
<keyword evidence="3" id="KW-1185">Reference proteome</keyword>
<dbReference type="PANTHER" id="PTHR46211:SF1">
    <property type="entry name" value="GLYCEROPHOSPHODIESTER PHOSPHODIESTERASE, CYTOPLASMIC"/>
    <property type="match status" value="1"/>
</dbReference>
<dbReference type="Gene3D" id="3.20.20.190">
    <property type="entry name" value="Phosphatidylinositol (PI) phosphodiesterase"/>
    <property type="match status" value="1"/>
</dbReference>